<organism evidence="2 3">
    <name type="scientific">Arachis hypogaea</name>
    <name type="common">Peanut</name>
    <dbReference type="NCBI Taxonomy" id="3818"/>
    <lineage>
        <taxon>Eukaryota</taxon>
        <taxon>Viridiplantae</taxon>
        <taxon>Streptophyta</taxon>
        <taxon>Embryophyta</taxon>
        <taxon>Tracheophyta</taxon>
        <taxon>Spermatophyta</taxon>
        <taxon>Magnoliopsida</taxon>
        <taxon>eudicotyledons</taxon>
        <taxon>Gunneridae</taxon>
        <taxon>Pentapetalae</taxon>
        <taxon>rosids</taxon>
        <taxon>fabids</taxon>
        <taxon>Fabales</taxon>
        <taxon>Fabaceae</taxon>
        <taxon>Papilionoideae</taxon>
        <taxon>50 kb inversion clade</taxon>
        <taxon>dalbergioids sensu lato</taxon>
        <taxon>Dalbergieae</taxon>
        <taxon>Pterocarpus clade</taxon>
        <taxon>Arachis</taxon>
    </lineage>
</organism>
<dbReference type="AlphaFoldDB" id="A0A444Z9Q0"/>
<dbReference type="PANTHER" id="PTHR46033:SF1">
    <property type="entry name" value="PROTEIN MAIN-LIKE 2"/>
    <property type="match status" value="1"/>
</dbReference>
<dbReference type="Pfam" id="PF10536">
    <property type="entry name" value="PMD"/>
    <property type="match status" value="1"/>
</dbReference>
<dbReference type="InterPro" id="IPR019557">
    <property type="entry name" value="AminoTfrase-like_pln_mobile"/>
</dbReference>
<dbReference type="GO" id="GO:0010073">
    <property type="term" value="P:meristem maintenance"/>
    <property type="evidence" value="ECO:0007669"/>
    <property type="project" value="InterPro"/>
</dbReference>
<feature type="domain" description="Aminotransferase-like plant mobile" evidence="1">
    <location>
        <begin position="80"/>
        <end position="208"/>
    </location>
</feature>
<comment type="caution">
    <text evidence="2">The sequence shown here is derived from an EMBL/GenBank/DDBJ whole genome shotgun (WGS) entry which is preliminary data.</text>
</comment>
<dbReference type="InterPro" id="IPR044824">
    <property type="entry name" value="MAIN-like"/>
</dbReference>
<name>A0A444Z9Q0_ARAHY</name>
<proteinExistence type="predicted"/>
<dbReference type="Proteomes" id="UP000289738">
    <property type="component" value="Chromosome B05"/>
</dbReference>
<reference evidence="2 3" key="1">
    <citation type="submission" date="2019-01" db="EMBL/GenBank/DDBJ databases">
        <title>Sequencing of cultivated peanut Arachis hypogaea provides insights into genome evolution and oil improvement.</title>
        <authorList>
            <person name="Chen X."/>
        </authorList>
    </citation>
    <scope>NUCLEOTIDE SEQUENCE [LARGE SCALE GENOMIC DNA]</scope>
    <source>
        <strain evidence="3">cv. Fuhuasheng</strain>
        <tissue evidence="2">Leaves</tissue>
    </source>
</reference>
<dbReference type="PANTHER" id="PTHR46033">
    <property type="entry name" value="PROTEIN MAIN-LIKE 2"/>
    <property type="match status" value="1"/>
</dbReference>
<gene>
    <name evidence="2" type="ORF">Ahy_B05g079377</name>
</gene>
<accession>A0A444Z9Q0</accession>
<sequence>MSVEDIGTNSSFGEFSKENREDYSIRCIYSVKRQQNMLLYKWIIPYSKTIELYHLARLTIISSNCMSLKNFTGRFIHLELPIDGEAISGCLTDFPQFTPDKKLFEELLGELPPSNKVKQMRVHLTWFHEQFKMLSTDATKDTICPFSDNNENRVYLRWLPYVAKLDEMNKYSWGSIALEWLYRCMCWVANINITNLTELLQLLQSWARYQPMQNEKESRGIYYFFHVVREPYFAHDALAMIHPKILAEKHSNLQIAITSLIYFAAIEGHLVERVIRRFGGIEHRLEIALNKDFLHVKDREDEDR</sequence>
<evidence type="ECO:0000313" key="2">
    <source>
        <dbReference type="EMBL" id="RYR10900.1"/>
    </source>
</evidence>
<evidence type="ECO:0000313" key="3">
    <source>
        <dbReference type="Proteomes" id="UP000289738"/>
    </source>
</evidence>
<dbReference type="EMBL" id="SDMP01000015">
    <property type="protein sequence ID" value="RYR10900.1"/>
    <property type="molecule type" value="Genomic_DNA"/>
</dbReference>
<evidence type="ECO:0000259" key="1">
    <source>
        <dbReference type="Pfam" id="PF10536"/>
    </source>
</evidence>
<protein>
    <recommendedName>
        <fullName evidence="1">Aminotransferase-like plant mobile domain-containing protein</fullName>
    </recommendedName>
</protein>
<keyword evidence="3" id="KW-1185">Reference proteome</keyword>